<organism evidence="3 4">
    <name type="scientific">Anaeromyxobacter diazotrophicus</name>
    <dbReference type="NCBI Taxonomy" id="2590199"/>
    <lineage>
        <taxon>Bacteria</taxon>
        <taxon>Pseudomonadati</taxon>
        <taxon>Myxococcota</taxon>
        <taxon>Myxococcia</taxon>
        <taxon>Myxococcales</taxon>
        <taxon>Cystobacterineae</taxon>
        <taxon>Anaeromyxobacteraceae</taxon>
        <taxon>Anaeromyxobacter</taxon>
    </lineage>
</organism>
<dbReference type="PROSITE" id="PS50011">
    <property type="entry name" value="PROTEIN_KINASE_DOM"/>
    <property type="match status" value="1"/>
</dbReference>
<feature type="compositionally biased region" description="Low complexity" evidence="1">
    <location>
        <begin position="182"/>
        <end position="203"/>
    </location>
</feature>
<evidence type="ECO:0000259" key="2">
    <source>
        <dbReference type="PROSITE" id="PS50011"/>
    </source>
</evidence>
<dbReference type="AlphaFoldDB" id="A0A7I9VN14"/>
<dbReference type="InterPro" id="IPR000719">
    <property type="entry name" value="Prot_kinase_dom"/>
</dbReference>
<proteinExistence type="predicted"/>
<evidence type="ECO:0000313" key="3">
    <source>
        <dbReference type="EMBL" id="GEJ57794.1"/>
    </source>
</evidence>
<accession>A0A7I9VN14</accession>
<sequence length="451" mass="47843">MGGTLLSHGAGPLWTEPPVDPLAAAAELAAALAALHREGRVHGRIHRGNVLREGGRLALREVPAPTGTLPAPEADLDALACAAPELLRGRGATRASDVHALALVVAELLAGRPRETPASVEEAVHAGLHRPALALGAAVPPRVARLLRRASSRRARWRPSAAALARALGEASRRPQGARSSPLLAPQARAPEPARPARPVEVPAPAPRTWGALALRRLATRRRALAAAAAVALVAGGALALARRPGALERAVAARLEARDLDGARRLLREAERRGGAGPVAEKLRGDVACAGRAYGECLRRYEAALAARPALGRDPRLRENALALAARGDDRRALAAVLARLPGLDDALAELTRSPRYWPRWNAVRALEARGARDRIDFARVYALDLLHAGSCDTRRAAAERLAALREPRLLPELTRAQAAARASWSEWRCTGPAVEEALRATRQARVAVR</sequence>
<name>A0A7I9VN14_9BACT</name>
<evidence type="ECO:0000313" key="4">
    <source>
        <dbReference type="Proteomes" id="UP000503640"/>
    </source>
</evidence>
<dbReference type="EMBL" id="BJTG01000005">
    <property type="protein sequence ID" value="GEJ57794.1"/>
    <property type="molecule type" value="Genomic_DNA"/>
</dbReference>
<dbReference type="GO" id="GO:0004672">
    <property type="term" value="F:protein kinase activity"/>
    <property type="evidence" value="ECO:0007669"/>
    <property type="project" value="InterPro"/>
</dbReference>
<dbReference type="Gene3D" id="1.10.510.10">
    <property type="entry name" value="Transferase(Phosphotransferase) domain 1"/>
    <property type="match status" value="1"/>
</dbReference>
<dbReference type="Proteomes" id="UP000503640">
    <property type="component" value="Unassembled WGS sequence"/>
</dbReference>
<evidence type="ECO:0000256" key="1">
    <source>
        <dbReference type="SAM" id="MobiDB-lite"/>
    </source>
</evidence>
<feature type="region of interest" description="Disordered" evidence="1">
    <location>
        <begin position="168"/>
        <end position="203"/>
    </location>
</feature>
<comment type="caution">
    <text evidence="3">The sequence shown here is derived from an EMBL/GenBank/DDBJ whole genome shotgun (WGS) entry which is preliminary data.</text>
</comment>
<dbReference type="GO" id="GO:0005524">
    <property type="term" value="F:ATP binding"/>
    <property type="evidence" value="ECO:0007669"/>
    <property type="project" value="InterPro"/>
</dbReference>
<gene>
    <name evidence="3" type="ORF">AMYX_25350</name>
</gene>
<dbReference type="InterPro" id="IPR011009">
    <property type="entry name" value="Kinase-like_dom_sf"/>
</dbReference>
<dbReference type="SUPFAM" id="SSF56112">
    <property type="entry name" value="Protein kinase-like (PK-like)"/>
    <property type="match status" value="1"/>
</dbReference>
<keyword evidence="4" id="KW-1185">Reference proteome</keyword>
<feature type="domain" description="Protein kinase" evidence="2">
    <location>
        <begin position="1"/>
        <end position="184"/>
    </location>
</feature>
<reference evidence="4" key="1">
    <citation type="journal article" date="2020" name="Appl. Environ. Microbiol.">
        <title>Diazotrophic Anaeromyxobacter Isolates from Soils.</title>
        <authorList>
            <person name="Masuda Y."/>
            <person name="Yamanaka H."/>
            <person name="Xu Z.X."/>
            <person name="Shiratori Y."/>
            <person name="Aono T."/>
            <person name="Amachi S."/>
            <person name="Senoo K."/>
            <person name="Itoh H."/>
        </authorList>
    </citation>
    <scope>NUCLEOTIDE SEQUENCE [LARGE SCALE GENOMIC DNA]</scope>
    <source>
        <strain evidence="4">R267</strain>
    </source>
</reference>
<protein>
    <recommendedName>
        <fullName evidence="2">Protein kinase domain-containing protein</fullName>
    </recommendedName>
</protein>